<evidence type="ECO:0000313" key="3">
    <source>
        <dbReference type="EMBL" id="STY17247.1"/>
    </source>
</evidence>
<protein>
    <submittedName>
        <fullName evidence="3">Uncharacterized protein</fullName>
    </submittedName>
</protein>
<evidence type="ECO:0000313" key="2">
    <source>
        <dbReference type="EMBL" id="KTD53026.1"/>
    </source>
</evidence>
<reference evidence="2 4" key="1">
    <citation type="submission" date="2015-11" db="EMBL/GenBank/DDBJ databases">
        <title>Genomic analysis of 38 Legionella species identifies large and diverse effector repertoires.</title>
        <authorList>
            <person name="Burstein D."/>
            <person name="Amaro F."/>
            <person name="Zusman T."/>
            <person name="Lifshitz Z."/>
            <person name="Cohen O."/>
            <person name="Gilbert J.A."/>
            <person name="Pupko T."/>
            <person name="Shuman H.A."/>
            <person name="Segal G."/>
        </authorList>
    </citation>
    <scope>NUCLEOTIDE SEQUENCE [LARGE SCALE GENOMIC DNA]</scope>
    <source>
        <strain evidence="2 4">ATCC 49507</strain>
    </source>
</reference>
<dbReference type="EMBL" id="UGOW01000001">
    <property type="protein sequence ID" value="STY17247.1"/>
    <property type="molecule type" value="Genomic_DNA"/>
</dbReference>
<dbReference type="Proteomes" id="UP000254230">
    <property type="component" value="Unassembled WGS sequence"/>
</dbReference>
<proteinExistence type="predicted"/>
<accession>A0A378KUS2</accession>
<name>A0A378KUS2_9GAMM</name>
<feature type="region of interest" description="Disordered" evidence="1">
    <location>
        <begin position="49"/>
        <end position="80"/>
    </location>
</feature>
<dbReference type="RefSeq" id="WP_058473042.1">
    <property type="nucleotide sequence ID" value="NZ_CAAAIL010000018.1"/>
</dbReference>
<gene>
    <name evidence="2" type="ORF">Lqua_0859</name>
    <name evidence="3" type="ORF">NCTC12376_01044</name>
</gene>
<sequence length="137" mass="15577">MFDKTAKSPEQKEPPNQLLIKATKDAEKPAMSRYASCWPSDYNNSAFKRKLSPPSSLPVIPEVEEDTIPEDNTATSTGYNPYSFIRSWSNRNGTVLEPIIEEDEEFTEKKPVQDENLLNFGQDALDDDFERITTSIK</sequence>
<evidence type="ECO:0000313" key="4">
    <source>
        <dbReference type="Proteomes" id="UP000054639"/>
    </source>
</evidence>
<dbReference type="Proteomes" id="UP000054639">
    <property type="component" value="Unassembled WGS sequence"/>
</dbReference>
<feature type="compositionally biased region" description="Polar residues" evidence="1">
    <location>
        <begin position="70"/>
        <end position="80"/>
    </location>
</feature>
<dbReference type="EMBL" id="LNYR01000006">
    <property type="protein sequence ID" value="KTD53026.1"/>
    <property type="molecule type" value="Genomic_DNA"/>
</dbReference>
<dbReference type="AlphaFoldDB" id="A0A378KUS2"/>
<organism evidence="3 5">
    <name type="scientific">Legionella quateirensis</name>
    <dbReference type="NCBI Taxonomy" id="45072"/>
    <lineage>
        <taxon>Bacteria</taxon>
        <taxon>Pseudomonadati</taxon>
        <taxon>Pseudomonadota</taxon>
        <taxon>Gammaproteobacteria</taxon>
        <taxon>Legionellales</taxon>
        <taxon>Legionellaceae</taxon>
        <taxon>Legionella</taxon>
    </lineage>
</organism>
<evidence type="ECO:0000313" key="5">
    <source>
        <dbReference type="Proteomes" id="UP000254230"/>
    </source>
</evidence>
<evidence type="ECO:0000256" key="1">
    <source>
        <dbReference type="SAM" id="MobiDB-lite"/>
    </source>
</evidence>
<reference evidence="3 5" key="2">
    <citation type="submission" date="2018-06" db="EMBL/GenBank/DDBJ databases">
        <authorList>
            <consortium name="Pathogen Informatics"/>
            <person name="Doyle S."/>
        </authorList>
    </citation>
    <scope>NUCLEOTIDE SEQUENCE [LARGE SCALE GENOMIC DNA]</scope>
    <source>
        <strain evidence="3 5">NCTC12376</strain>
    </source>
</reference>
<keyword evidence="4" id="KW-1185">Reference proteome</keyword>